<sequence>MISKNEWYQVVENYGNQMHAGSKATNDVSDILSGMGFNNLYIENSPRQKNPFKKVLRQSDYARQWKKLPRDIKDGSILILQHPFHIKQLGRKKSLSKLKKEKHVKIISIVHDVEELRGLFKLDYYNVEFRDMVSLADAIIVHNSSMMNWFIEKGVNKDKLITLEIFDYLNSKVLKLNHDLSKHVVIAGNLSKSKSPYIYKLPELSNLEFKLFGINYDETEIAENVSYEGAFPADEVPMELNSGFGLVWDGDNLETCSGNTGNYLRYNNPHKLSLYLSSGLPVIVWSESAESEFVEKNKVGFSVSSLEEISTIFEALSEEQLIEFKKNAIEIGNKLKQGHYLSTAVKEAINRINF</sequence>
<gene>
    <name evidence="4" type="ORF">HMPREF0819_0321</name>
</gene>
<dbReference type="PIRSF" id="PIRSF007023">
    <property type="entry name" value="UDP-Galf_transf"/>
    <property type="match status" value="1"/>
</dbReference>
<reference evidence="4 5" key="1">
    <citation type="submission" date="2010-12" db="EMBL/GenBank/DDBJ databases">
        <authorList>
            <person name="Muzny D."/>
            <person name="Qin X."/>
            <person name="Deng J."/>
            <person name="Jiang H."/>
            <person name="Liu Y."/>
            <person name="Qu J."/>
            <person name="Song X.-Z."/>
            <person name="Zhang L."/>
            <person name="Thornton R."/>
            <person name="Coyle M."/>
            <person name="Francisco L."/>
            <person name="Jackson L."/>
            <person name="Javaid M."/>
            <person name="Korchina V."/>
            <person name="Kovar C."/>
            <person name="Mata R."/>
            <person name="Mathew T."/>
            <person name="Ngo R."/>
            <person name="Nguyen L."/>
            <person name="Nguyen N."/>
            <person name="Okwuonu G."/>
            <person name="Ongeri F."/>
            <person name="Pham C."/>
            <person name="Simmons D."/>
            <person name="Wilczek-Boney K."/>
            <person name="Hale W."/>
            <person name="Jakkamsetti A."/>
            <person name="Pham P."/>
            <person name="Ruth R."/>
            <person name="San Lucas F."/>
            <person name="Warren J."/>
            <person name="Zhang J."/>
            <person name="Zhao Z."/>
            <person name="Zhou C."/>
            <person name="Zhu D."/>
            <person name="Lee S."/>
            <person name="Bess C."/>
            <person name="Blankenburg K."/>
            <person name="Forbes L."/>
            <person name="Fu Q."/>
            <person name="Gubbala S."/>
            <person name="Hirani K."/>
            <person name="Jayaseelan J.C."/>
            <person name="Lara F."/>
            <person name="Munidasa M."/>
            <person name="Palculict T."/>
            <person name="Patil S."/>
            <person name="Pu L.-L."/>
            <person name="Saada N."/>
            <person name="Tang L."/>
            <person name="Weissenberger G."/>
            <person name="Zhu Y."/>
            <person name="Hemphill L."/>
            <person name="Shang Y."/>
            <person name="Youmans B."/>
            <person name="Ayvaz T."/>
            <person name="Ross M."/>
            <person name="Santibanez J."/>
            <person name="Aqrawi P."/>
            <person name="Gross S."/>
            <person name="Joshi V."/>
            <person name="Fowler G."/>
            <person name="Nazareth L."/>
            <person name="Reid J."/>
            <person name="Worley K."/>
            <person name="Petrosino J."/>
            <person name="Highlander S."/>
            <person name="Gibbs R."/>
        </authorList>
    </citation>
    <scope>NUCLEOTIDE SEQUENCE [LARGE SCALE GENOMIC DNA]</scope>
    <source>
        <strain evidence="4 5">ATCC 9812</strain>
    </source>
</reference>
<evidence type="ECO:0000313" key="5">
    <source>
        <dbReference type="Proteomes" id="UP000005699"/>
    </source>
</evidence>
<dbReference type="SUPFAM" id="SSF53756">
    <property type="entry name" value="UDP-Glycosyltransferase/glycogen phosphorylase"/>
    <property type="match status" value="1"/>
</dbReference>
<proteinExistence type="predicted"/>
<dbReference type="Gene3D" id="3.40.50.2000">
    <property type="entry name" value="Glycogen Phosphorylase B"/>
    <property type="match status" value="2"/>
</dbReference>
<feature type="domain" description="Glucosyltransferase 3-like C-terminal" evidence="3">
    <location>
        <begin position="184"/>
        <end position="348"/>
    </location>
</feature>
<dbReference type="RefSeq" id="WP_004231368.1">
    <property type="nucleotide sequence ID" value="NZ_GL698429.1"/>
</dbReference>
<dbReference type="Pfam" id="PF26334">
    <property type="entry name" value="Gtf3_N"/>
    <property type="match status" value="1"/>
</dbReference>
<protein>
    <submittedName>
        <fullName evidence="4">Uncharacterized protein</fullName>
    </submittedName>
</protein>
<accession>E8JMU8</accession>
<evidence type="ECO:0000259" key="3">
    <source>
        <dbReference type="Pfam" id="PF26337"/>
    </source>
</evidence>
<dbReference type="InterPro" id="IPR058591">
    <property type="entry name" value="Gtf3_N"/>
</dbReference>
<dbReference type="InterPro" id="IPR058592">
    <property type="entry name" value="Gtf3_C"/>
</dbReference>
<dbReference type="AlphaFoldDB" id="E8JMU8"/>
<dbReference type="Proteomes" id="UP000005699">
    <property type="component" value="Unassembled WGS sequence"/>
</dbReference>
<name>E8JMU8_STREI</name>
<comment type="caution">
    <text evidence="4">The sequence shown here is derived from an EMBL/GenBank/DDBJ whole genome shotgun (WGS) entry which is preliminary data.</text>
</comment>
<feature type="domain" description="Glucosyltransferase 3-like N-terminal" evidence="2">
    <location>
        <begin position="9"/>
        <end position="165"/>
    </location>
</feature>
<evidence type="ECO:0000313" key="4">
    <source>
        <dbReference type="EMBL" id="EFW89488.1"/>
    </source>
</evidence>
<dbReference type="eggNOG" id="COG0438">
    <property type="taxonomic scope" value="Bacteria"/>
</dbReference>
<dbReference type="HOGENOM" id="CLU_057651_1_0_9"/>
<keyword evidence="1" id="KW-0808">Transferase</keyword>
<organism evidence="4 5">
    <name type="scientific">Streptococcus equinus ATCC 9812</name>
    <dbReference type="NCBI Taxonomy" id="525379"/>
    <lineage>
        <taxon>Bacteria</taxon>
        <taxon>Bacillati</taxon>
        <taxon>Bacillota</taxon>
        <taxon>Bacilli</taxon>
        <taxon>Lactobacillales</taxon>
        <taxon>Streptococcaceae</taxon>
        <taxon>Streptococcus</taxon>
    </lineage>
</organism>
<dbReference type="Pfam" id="PF26337">
    <property type="entry name" value="Gtf3_C"/>
    <property type="match status" value="1"/>
</dbReference>
<dbReference type="EMBL" id="AEVB01000008">
    <property type="protein sequence ID" value="EFW89488.1"/>
    <property type="molecule type" value="Genomic_DNA"/>
</dbReference>
<evidence type="ECO:0000256" key="1">
    <source>
        <dbReference type="ARBA" id="ARBA00022679"/>
    </source>
</evidence>
<evidence type="ECO:0000259" key="2">
    <source>
        <dbReference type="Pfam" id="PF26334"/>
    </source>
</evidence>